<evidence type="ECO:0000313" key="2">
    <source>
        <dbReference type="EMBL" id="JAE31139.1"/>
    </source>
</evidence>
<feature type="compositionally biased region" description="Basic and acidic residues" evidence="1">
    <location>
        <begin position="11"/>
        <end position="21"/>
    </location>
</feature>
<name>A0A0A9H5T6_ARUDO</name>
<accession>A0A0A9H5T6</accession>
<dbReference type="AlphaFoldDB" id="A0A0A9H5T6"/>
<organism evidence="2">
    <name type="scientific">Arundo donax</name>
    <name type="common">Giant reed</name>
    <name type="synonym">Donax arundinaceus</name>
    <dbReference type="NCBI Taxonomy" id="35708"/>
    <lineage>
        <taxon>Eukaryota</taxon>
        <taxon>Viridiplantae</taxon>
        <taxon>Streptophyta</taxon>
        <taxon>Embryophyta</taxon>
        <taxon>Tracheophyta</taxon>
        <taxon>Spermatophyta</taxon>
        <taxon>Magnoliopsida</taxon>
        <taxon>Liliopsida</taxon>
        <taxon>Poales</taxon>
        <taxon>Poaceae</taxon>
        <taxon>PACMAD clade</taxon>
        <taxon>Arundinoideae</taxon>
        <taxon>Arundineae</taxon>
        <taxon>Arundo</taxon>
    </lineage>
</organism>
<sequence length="21" mass="2681">MEDPWQSKHQWRIEDPRCPNQ</sequence>
<feature type="region of interest" description="Disordered" evidence="1">
    <location>
        <begin position="1"/>
        <end position="21"/>
    </location>
</feature>
<evidence type="ECO:0000256" key="1">
    <source>
        <dbReference type="SAM" id="MobiDB-lite"/>
    </source>
</evidence>
<dbReference type="EMBL" id="GBRH01166757">
    <property type="protein sequence ID" value="JAE31139.1"/>
    <property type="molecule type" value="Transcribed_RNA"/>
</dbReference>
<reference evidence="2" key="1">
    <citation type="submission" date="2014-09" db="EMBL/GenBank/DDBJ databases">
        <authorList>
            <person name="Magalhaes I.L.F."/>
            <person name="Oliveira U."/>
            <person name="Santos F.R."/>
            <person name="Vidigal T.H.D.A."/>
            <person name="Brescovit A.D."/>
            <person name="Santos A.J."/>
        </authorList>
    </citation>
    <scope>NUCLEOTIDE SEQUENCE</scope>
    <source>
        <tissue evidence="2">Shoot tissue taken approximately 20 cm above the soil surface</tissue>
    </source>
</reference>
<proteinExistence type="predicted"/>
<reference evidence="2" key="2">
    <citation type="journal article" date="2015" name="Data Brief">
        <title>Shoot transcriptome of the giant reed, Arundo donax.</title>
        <authorList>
            <person name="Barrero R.A."/>
            <person name="Guerrero F.D."/>
            <person name="Moolhuijzen P."/>
            <person name="Goolsby J.A."/>
            <person name="Tidwell J."/>
            <person name="Bellgard S.E."/>
            <person name="Bellgard M.I."/>
        </authorList>
    </citation>
    <scope>NUCLEOTIDE SEQUENCE</scope>
    <source>
        <tissue evidence="2">Shoot tissue taken approximately 20 cm above the soil surface</tissue>
    </source>
</reference>
<protein>
    <submittedName>
        <fullName evidence="2">Uncharacterized protein</fullName>
    </submittedName>
</protein>